<accession>A0ABX4TLE6</accession>
<evidence type="ECO:0000313" key="1">
    <source>
        <dbReference type="EMBL" id="PLU01565.1"/>
    </source>
</evidence>
<name>A0ABX4TLE6_9HYPH</name>
<protein>
    <submittedName>
        <fullName evidence="1">Uncharacterized protein</fullName>
    </submittedName>
</protein>
<evidence type="ECO:0000313" key="2">
    <source>
        <dbReference type="Proteomes" id="UP001190825"/>
    </source>
</evidence>
<dbReference type="RefSeq" id="WP_101780213.1">
    <property type="nucleotide sequence ID" value="NZ_NBUC01000091.1"/>
</dbReference>
<keyword evidence="2" id="KW-1185">Reference proteome</keyword>
<reference evidence="1 2" key="1">
    <citation type="journal article" date="2018" name="FEMS Microbiol. Ecol.">
        <title>Co-invading symbiotic mutualists of Medicago polymorpha retain high ancestral diversity and contain diverse accessory genomes.</title>
        <authorList>
            <person name="Porter S.S."/>
            <person name="Faber-Hammond J.J."/>
            <person name="Friesen M.L."/>
        </authorList>
    </citation>
    <scope>NUCLEOTIDE SEQUENCE [LARGE SCALE GENOMIC DNA]</scope>
    <source>
        <strain evidence="1 2">Str16</strain>
    </source>
</reference>
<sequence length="125" mass="13788">MDHFIDELEQVYDLGGPDIDNQAEFPTWASRLIYEIVSKLGGWIDLARKAPEGSPHGAIPNSLHVGTPSIPANAARSLGVSLRHIVRSSRIGDSFAMYMVECVMRDLRDLRYFVPGEQGGSALFD</sequence>
<proteinExistence type="predicted"/>
<comment type="caution">
    <text evidence="1">The sequence shown here is derived from an EMBL/GenBank/DDBJ whole genome shotgun (WGS) entry which is preliminary data.</text>
</comment>
<gene>
    <name evidence="1" type="ORF">BMJ33_18310</name>
</gene>
<dbReference type="Proteomes" id="UP001190825">
    <property type="component" value="Unassembled WGS sequence"/>
</dbReference>
<dbReference type="EMBL" id="NBUC01000091">
    <property type="protein sequence ID" value="PLU01565.1"/>
    <property type="molecule type" value="Genomic_DNA"/>
</dbReference>
<organism evidence="1 2">
    <name type="scientific">Sinorhizobium medicae</name>
    <dbReference type="NCBI Taxonomy" id="110321"/>
    <lineage>
        <taxon>Bacteria</taxon>
        <taxon>Pseudomonadati</taxon>
        <taxon>Pseudomonadota</taxon>
        <taxon>Alphaproteobacteria</taxon>
        <taxon>Hyphomicrobiales</taxon>
        <taxon>Rhizobiaceae</taxon>
        <taxon>Sinorhizobium/Ensifer group</taxon>
        <taxon>Sinorhizobium</taxon>
    </lineage>
</organism>